<protein>
    <submittedName>
        <fullName evidence="2">Uncharacterized protein</fullName>
    </submittedName>
</protein>
<gene>
    <name evidence="2" type="ORF">CSHISOI_03092</name>
</gene>
<dbReference type="OrthoDB" id="4831122at2759"/>
<keyword evidence="1" id="KW-0732">Signal</keyword>
<feature type="signal peptide" evidence="1">
    <location>
        <begin position="1"/>
        <end position="20"/>
    </location>
</feature>
<organism evidence="2 3">
    <name type="scientific">Colletotrichum shisoi</name>
    <dbReference type="NCBI Taxonomy" id="2078593"/>
    <lineage>
        <taxon>Eukaryota</taxon>
        <taxon>Fungi</taxon>
        <taxon>Dikarya</taxon>
        <taxon>Ascomycota</taxon>
        <taxon>Pezizomycotina</taxon>
        <taxon>Sordariomycetes</taxon>
        <taxon>Hypocreomycetidae</taxon>
        <taxon>Glomerellales</taxon>
        <taxon>Glomerellaceae</taxon>
        <taxon>Colletotrichum</taxon>
        <taxon>Colletotrichum destructivum species complex</taxon>
    </lineage>
</organism>
<feature type="chain" id="PRO_5025021459" evidence="1">
    <location>
        <begin position="21"/>
        <end position="276"/>
    </location>
</feature>
<evidence type="ECO:0000256" key="1">
    <source>
        <dbReference type="SAM" id="SignalP"/>
    </source>
</evidence>
<dbReference type="Proteomes" id="UP000326340">
    <property type="component" value="Unassembled WGS sequence"/>
</dbReference>
<name>A0A5Q4C189_9PEZI</name>
<evidence type="ECO:0000313" key="3">
    <source>
        <dbReference type="Proteomes" id="UP000326340"/>
    </source>
</evidence>
<sequence>MHYSQFLPLVTLLASSVVEASSTAMIEGRAVGLVARSKYTSDAPCMTAPVSAEPDYSYYTFHINAEIIDRAIKAGLTKIGVLQECRPNGNGKWWGGNTRNWAHVPLDKFVLGSPVKVQVKRCRKGYVAPRGKSERIEIENRNTGTTDFLDWDVQMSAVWGARQAPVLIAVSHRYQAIGISLKADYTKTWTTIDTTTITYTVPLGYYGTIISQPWTHRVSGNVYMSCGTDNWQKGTFMANSHTSQNYGGMDWVTGVMRLCASKTYPIPYCEGSGSHH</sequence>
<accession>A0A5Q4C189</accession>
<comment type="caution">
    <text evidence="2">The sequence shown here is derived from an EMBL/GenBank/DDBJ whole genome shotgun (WGS) entry which is preliminary data.</text>
</comment>
<keyword evidence="3" id="KW-1185">Reference proteome</keyword>
<reference evidence="2 3" key="1">
    <citation type="journal article" date="2019" name="Sci. Rep.">
        <title>Colletotrichum shisoi sp. nov., an anthracnose pathogen of Perilla frutescens in Japan: molecular phylogenetic, morphological and genomic evidence.</title>
        <authorList>
            <person name="Gan P."/>
            <person name="Tsushima A."/>
            <person name="Hiroyama R."/>
            <person name="Narusaka M."/>
            <person name="Takano Y."/>
            <person name="Narusaka Y."/>
            <person name="Kawaradani M."/>
            <person name="Damm U."/>
            <person name="Shirasu K."/>
        </authorList>
    </citation>
    <scope>NUCLEOTIDE SEQUENCE [LARGE SCALE GENOMIC DNA]</scope>
    <source>
        <strain evidence="2 3">PG-2018a</strain>
    </source>
</reference>
<proteinExistence type="predicted"/>
<evidence type="ECO:0000313" key="2">
    <source>
        <dbReference type="EMBL" id="TQN72407.1"/>
    </source>
</evidence>
<dbReference type="AlphaFoldDB" id="A0A5Q4C189"/>
<dbReference type="EMBL" id="PUHP01000175">
    <property type="protein sequence ID" value="TQN72407.1"/>
    <property type="molecule type" value="Genomic_DNA"/>
</dbReference>